<name>A0A543ASL4_9ACTN</name>
<dbReference type="InterPro" id="IPR036390">
    <property type="entry name" value="WH_DNA-bd_sf"/>
</dbReference>
<dbReference type="SMART" id="SM00895">
    <property type="entry name" value="FCD"/>
    <property type="match status" value="1"/>
</dbReference>
<proteinExistence type="predicted"/>
<dbReference type="InParanoid" id="A0A543ASL4"/>
<dbReference type="GO" id="GO:0003700">
    <property type="term" value="F:DNA-binding transcription factor activity"/>
    <property type="evidence" value="ECO:0007669"/>
    <property type="project" value="InterPro"/>
</dbReference>
<dbReference type="Gene3D" id="1.10.10.10">
    <property type="entry name" value="Winged helix-like DNA-binding domain superfamily/Winged helix DNA-binding domain"/>
    <property type="match status" value="1"/>
</dbReference>
<dbReference type="InterPro" id="IPR008920">
    <property type="entry name" value="TF_FadR/GntR_C"/>
</dbReference>
<evidence type="ECO:0000313" key="5">
    <source>
        <dbReference type="EMBL" id="TQL75569.1"/>
    </source>
</evidence>
<dbReference type="AlphaFoldDB" id="A0A543ASL4"/>
<dbReference type="Proteomes" id="UP000317043">
    <property type="component" value="Unassembled WGS sequence"/>
</dbReference>
<dbReference type="RefSeq" id="WP_142035629.1">
    <property type="nucleotide sequence ID" value="NZ_JBHTGS010000001.1"/>
</dbReference>
<dbReference type="OrthoDB" id="9816161at2"/>
<dbReference type="Pfam" id="PF00392">
    <property type="entry name" value="GntR"/>
    <property type="match status" value="1"/>
</dbReference>
<dbReference type="SMART" id="SM00345">
    <property type="entry name" value="HTH_GNTR"/>
    <property type="match status" value="1"/>
</dbReference>
<keyword evidence="1" id="KW-0805">Transcription regulation</keyword>
<dbReference type="PANTHER" id="PTHR43537">
    <property type="entry name" value="TRANSCRIPTIONAL REGULATOR, GNTR FAMILY"/>
    <property type="match status" value="1"/>
</dbReference>
<comment type="caution">
    <text evidence="5">The sequence shown here is derived from an EMBL/GenBank/DDBJ whole genome shotgun (WGS) entry which is preliminary data.</text>
</comment>
<dbReference type="Pfam" id="PF07729">
    <property type="entry name" value="FCD"/>
    <property type="match status" value="1"/>
</dbReference>
<keyword evidence="3" id="KW-0804">Transcription</keyword>
<dbReference type="CDD" id="cd07377">
    <property type="entry name" value="WHTH_GntR"/>
    <property type="match status" value="1"/>
</dbReference>
<dbReference type="FunCoup" id="A0A543ASL4">
    <property type="interactions" value="14"/>
</dbReference>
<dbReference type="PANTHER" id="PTHR43537:SF45">
    <property type="entry name" value="GNTR FAMILY REGULATORY PROTEIN"/>
    <property type="match status" value="1"/>
</dbReference>
<keyword evidence="6" id="KW-1185">Reference proteome</keyword>
<dbReference type="PRINTS" id="PR00035">
    <property type="entry name" value="HTHGNTR"/>
</dbReference>
<dbReference type="EMBL" id="VFOW01000001">
    <property type="protein sequence ID" value="TQL75569.1"/>
    <property type="molecule type" value="Genomic_DNA"/>
</dbReference>
<dbReference type="InterPro" id="IPR011711">
    <property type="entry name" value="GntR_C"/>
</dbReference>
<evidence type="ECO:0000256" key="3">
    <source>
        <dbReference type="ARBA" id="ARBA00023163"/>
    </source>
</evidence>
<reference evidence="5 6" key="1">
    <citation type="submission" date="2019-06" db="EMBL/GenBank/DDBJ databases">
        <title>Sequencing the genomes of 1000 actinobacteria strains.</title>
        <authorList>
            <person name="Klenk H.-P."/>
        </authorList>
    </citation>
    <scope>NUCLEOTIDE SEQUENCE [LARGE SCALE GENOMIC DNA]</scope>
    <source>
        <strain evidence="5 6">DSM 45928</strain>
    </source>
</reference>
<organism evidence="5 6">
    <name type="scientific">Stackebrandtia endophytica</name>
    <dbReference type="NCBI Taxonomy" id="1496996"/>
    <lineage>
        <taxon>Bacteria</taxon>
        <taxon>Bacillati</taxon>
        <taxon>Actinomycetota</taxon>
        <taxon>Actinomycetes</taxon>
        <taxon>Glycomycetales</taxon>
        <taxon>Glycomycetaceae</taxon>
        <taxon>Stackebrandtia</taxon>
    </lineage>
</organism>
<evidence type="ECO:0000256" key="2">
    <source>
        <dbReference type="ARBA" id="ARBA00023125"/>
    </source>
</evidence>
<evidence type="ECO:0000256" key="1">
    <source>
        <dbReference type="ARBA" id="ARBA00023015"/>
    </source>
</evidence>
<feature type="domain" description="HTH gntR-type" evidence="4">
    <location>
        <begin position="8"/>
        <end position="75"/>
    </location>
</feature>
<keyword evidence="2" id="KW-0238">DNA-binding</keyword>
<evidence type="ECO:0000259" key="4">
    <source>
        <dbReference type="PROSITE" id="PS50949"/>
    </source>
</evidence>
<sequence>MANSSGSGPEAARVTDRIRNEILDGVRAPGSRLVERELADELGVSRVPVREALKALVAEGLVTLRPRTWAVVREFTSSDVADFTEVRGAFETLAFRLAAQRHSRDGLERLRAVLDAEFAAAEAGDAVAARRAAADFHEMVTELAGNRLLQEIGQMTRSRMRWFLGQHDDLIGVAHQHAELFDAIARRDLAEVERRAAEHLQSSMLFQQEHASRTTPDE</sequence>
<accession>A0A543ASL4</accession>
<dbReference type="Gene3D" id="1.20.120.530">
    <property type="entry name" value="GntR ligand-binding domain-like"/>
    <property type="match status" value="1"/>
</dbReference>
<protein>
    <submittedName>
        <fullName evidence="5">GntR family transcriptional regulator</fullName>
    </submittedName>
</protein>
<gene>
    <name evidence="5" type="ORF">FB566_1076</name>
</gene>
<dbReference type="SUPFAM" id="SSF48008">
    <property type="entry name" value="GntR ligand-binding domain-like"/>
    <property type="match status" value="1"/>
</dbReference>
<dbReference type="SUPFAM" id="SSF46785">
    <property type="entry name" value="Winged helix' DNA-binding domain"/>
    <property type="match status" value="1"/>
</dbReference>
<evidence type="ECO:0000313" key="6">
    <source>
        <dbReference type="Proteomes" id="UP000317043"/>
    </source>
</evidence>
<dbReference type="InterPro" id="IPR036388">
    <property type="entry name" value="WH-like_DNA-bd_sf"/>
</dbReference>
<dbReference type="GO" id="GO:0003677">
    <property type="term" value="F:DNA binding"/>
    <property type="evidence" value="ECO:0007669"/>
    <property type="project" value="UniProtKB-KW"/>
</dbReference>
<dbReference type="PROSITE" id="PS50949">
    <property type="entry name" value="HTH_GNTR"/>
    <property type="match status" value="1"/>
</dbReference>
<dbReference type="InterPro" id="IPR000524">
    <property type="entry name" value="Tscrpt_reg_HTH_GntR"/>
</dbReference>